<feature type="domain" description="DUF6598" evidence="1">
    <location>
        <begin position="357"/>
        <end position="603"/>
    </location>
</feature>
<dbReference type="OrthoDB" id="1735592at2759"/>
<proteinExistence type="predicted"/>
<dbReference type="EMBL" id="LNRQ01000001">
    <property type="protein sequence ID" value="KZN11973.1"/>
    <property type="molecule type" value="Genomic_DNA"/>
</dbReference>
<evidence type="ECO:0000313" key="4">
    <source>
        <dbReference type="Proteomes" id="UP000077755"/>
    </source>
</evidence>
<evidence type="ECO:0000313" key="3">
    <source>
        <dbReference type="EMBL" id="WOG85831.1"/>
    </source>
</evidence>
<dbReference type="Pfam" id="PF20241">
    <property type="entry name" value="DUF6598"/>
    <property type="match status" value="2"/>
</dbReference>
<dbReference type="PANTHER" id="PTHR33065">
    <property type="entry name" value="OS07G0486400 PROTEIN"/>
    <property type="match status" value="1"/>
</dbReference>
<accession>A0A162BAG6</accession>
<dbReference type="InterPro" id="IPR046533">
    <property type="entry name" value="DUF6598"/>
</dbReference>
<dbReference type="PANTHER" id="PTHR33065:SF88">
    <property type="entry name" value="OS11G0104220 PROTEIN"/>
    <property type="match status" value="1"/>
</dbReference>
<gene>
    <name evidence="2" type="ORF">DCAR_004629</name>
    <name evidence="3" type="ORF">DCAR_0105024</name>
</gene>
<evidence type="ECO:0000313" key="2">
    <source>
        <dbReference type="EMBL" id="KZN11973.1"/>
    </source>
</evidence>
<keyword evidence="4" id="KW-1185">Reference proteome</keyword>
<evidence type="ECO:0000259" key="1">
    <source>
        <dbReference type="Pfam" id="PF20241"/>
    </source>
</evidence>
<reference evidence="2" key="1">
    <citation type="journal article" date="2016" name="Nat. Genet.">
        <title>A high-quality carrot genome assembly provides new insights into carotenoid accumulation and asterid genome evolution.</title>
        <authorList>
            <person name="Iorizzo M."/>
            <person name="Ellison S."/>
            <person name="Senalik D."/>
            <person name="Zeng P."/>
            <person name="Satapoomin P."/>
            <person name="Huang J."/>
            <person name="Bowman M."/>
            <person name="Iovene M."/>
            <person name="Sanseverino W."/>
            <person name="Cavagnaro P."/>
            <person name="Yildiz M."/>
            <person name="Macko-Podgorni A."/>
            <person name="Moranska E."/>
            <person name="Grzebelus E."/>
            <person name="Grzebelus D."/>
            <person name="Ashrafi H."/>
            <person name="Zheng Z."/>
            <person name="Cheng S."/>
            <person name="Spooner D."/>
            <person name="Van Deynze A."/>
            <person name="Simon P."/>
        </authorList>
    </citation>
    <scope>NUCLEOTIDE SEQUENCE [LARGE SCALE GENOMIC DNA]</scope>
    <source>
        <tissue evidence="2">Leaf</tissue>
    </source>
</reference>
<dbReference type="OMA" id="INITVEW"/>
<protein>
    <recommendedName>
        <fullName evidence="1">DUF6598 domain-containing protein</fullName>
    </recommendedName>
</protein>
<dbReference type="KEGG" id="dcr:108223716"/>
<dbReference type="EMBL" id="CP093343">
    <property type="protein sequence ID" value="WOG85831.1"/>
    <property type="molecule type" value="Genomic_DNA"/>
</dbReference>
<organism evidence="2">
    <name type="scientific">Daucus carota subsp. sativus</name>
    <name type="common">Carrot</name>
    <dbReference type="NCBI Taxonomy" id="79200"/>
    <lineage>
        <taxon>Eukaryota</taxon>
        <taxon>Viridiplantae</taxon>
        <taxon>Streptophyta</taxon>
        <taxon>Embryophyta</taxon>
        <taxon>Tracheophyta</taxon>
        <taxon>Spermatophyta</taxon>
        <taxon>Magnoliopsida</taxon>
        <taxon>eudicotyledons</taxon>
        <taxon>Gunneridae</taxon>
        <taxon>Pentapetalae</taxon>
        <taxon>asterids</taxon>
        <taxon>campanulids</taxon>
        <taxon>Apiales</taxon>
        <taxon>Apiaceae</taxon>
        <taxon>Apioideae</taxon>
        <taxon>Scandiceae</taxon>
        <taxon>Daucinae</taxon>
        <taxon>Daucus</taxon>
        <taxon>Daucus sect. Daucus</taxon>
    </lineage>
</organism>
<name>A0A162BAG6_DAUCS</name>
<sequence length="611" mass="68786">MEKLDGSEPDDFSLAIVECLESVYDGFESDDYVAVKEEGREVTEWPGSLSSLSIASDQYINARCEPVIEILDAKIYTHDNVSLDVYGDIRIFDLKEGSTNDFIVYERDLFDSPQHISPLNRFLQLSSPGEIPFYDDPHLAVDIKNVRNDAVIACGQKPLFKTTHHPFKSGDFENLYTLQFQGDAGAFVEVQCLAFTFGVYAEVEIVLLRDSVEDEGEEDGKGVEVFGLICAKCDPLILPKNCYTNNLFNVIQEEREWVALGTEIGLSKSLLPVPAYSPLEISLDLRGNDGIIVNGTASFEASNYSGKKYIRGLNGFYVWVHVDWCEPSLLTRLSCNEDRIDGFCSVPHWPSLYASQLLEVFSLFISRPNEEEVNLYGSVNILDSRGWCSIFSCSKKEAYCLSRGSNFLPVRGPTRAITPGYFFSMEIDLRDVDGHVNIQGYVASSPLIGERQRPWFDRRLRSVVKSVNEKSFAAVNYTLFSFAVLAIIEVRLVFHRGSFAHVKIYGDITASLGKLLYSTTYDVEFFQRVLFTRKKENFLEVEDNLKLSTNHVAVPMDSSLLTKVNLSLQTSVHTHHLAGLVKFQIGEPCKVIKSDFVDICIDVKWKGLPYV</sequence>
<feature type="domain" description="DUF6598" evidence="1">
    <location>
        <begin position="68"/>
        <end position="306"/>
    </location>
</feature>
<dbReference type="Gramene" id="KZN11973">
    <property type="protein sequence ID" value="KZN11973"/>
    <property type="gene ID" value="DCAR_004629"/>
</dbReference>
<reference evidence="3" key="2">
    <citation type="submission" date="2022-03" db="EMBL/GenBank/DDBJ databases">
        <title>Draft title - Genomic analysis of global carrot germplasm unveils the trajectory of domestication and the origin of high carotenoid orange carrot.</title>
        <authorList>
            <person name="Iorizzo M."/>
            <person name="Ellison S."/>
            <person name="Senalik D."/>
            <person name="Macko-Podgorni A."/>
            <person name="Grzebelus D."/>
            <person name="Bostan H."/>
            <person name="Rolling W."/>
            <person name="Curaba J."/>
            <person name="Simon P."/>
        </authorList>
    </citation>
    <scope>NUCLEOTIDE SEQUENCE</scope>
    <source>
        <tissue evidence="3">Leaf</tissue>
    </source>
</reference>
<dbReference type="AlphaFoldDB" id="A0A162BAG6"/>
<dbReference type="Proteomes" id="UP000077755">
    <property type="component" value="Chromosome 1"/>
</dbReference>